<accession>A0A0L0F589</accession>
<dbReference type="Proteomes" id="UP000054560">
    <property type="component" value="Unassembled WGS sequence"/>
</dbReference>
<keyword evidence="2" id="KW-1185">Reference proteome</keyword>
<proteinExistence type="predicted"/>
<evidence type="ECO:0000313" key="2">
    <source>
        <dbReference type="Proteomes" id="UP000054560"/>
    </source>
</evidence>
<evidence type="ECO:0000313" key="1">
    <source>
        <dbReference type="EMBL" id="KNC71751.1"/>
    </source>
</evidence>
<feature type="non-terminal residue" evidence="1">
    <location>
        <position position="98"/>
    </location>
</feature>
<name>A0A0L0F589_9EUKA</name>
<dbReference type="RefSeq" id="XP_014145653.1">
    <property type="nucleotide sequence ID" value="XM_014290178.1"/>
</dbReference>
<gene>
    <name evidence="1" type="ORF">SARC_15705</name>
</gene>
<protein>
    <submittedName>
        <fullName evidence="1">Uncharacterized protein</fullName>
    </submittedName>
</protein>
<dbReference type="GeneID" id="25916209"/>
<sequence>MTHPILFLYLPTDAPDQTETEHLRANAIIGLMGVYKSVLRKGDHDAAIIAQRNKFRNGTSDGENALTATGGTIQEPMLTEGERRAEMVFKLFSLPFRD</sequence>
<organism evidence="1 2">
    <name type="scientific">Sphaeroforma arctica JP610</name>
    <dbReference type="NCBI Taxonomy" id="667725"/>
    <lineage>
        <taxon>Eukaryota</taxon>
        <taxon>Ichthyosporea</taxon>
        <taxon>Ichthyophonida</taxon>
        <taxon>Sphaeroforma</taxon>
    </lineage>
</organism>
<dbReference type="EMBL" id="KQ248187">
    <property type="protein sequence ID" value="KNC71751.1"/>
    <property type="molecule type" value="Genomic_DNA"/>
</dbReference>
<reference evidence="1 2" key="1">
    <citation type="submission" date="2011-02" db="EMBL/GenBank/DDBJ databases">
        <title>The Genome Sequence of Sphaeroforma arctica JP610.</title>
        <authorList>
            <consortium name="The Broad Institute Genome Sequencing Platform"/>
            <person name="Russ C."/>
            <person name="Cuomo C."/>
            <person name="Young S.K."/>
            <person name="Zeng Q."/>
            <person name="Gargeya S."/>
            <person name="Alvarado L."/>
            <person name="Berlin A."/>
            <person name="Chapman S.B."/>
            <person name="Chen Z."/>
            <person name="Freedman E."/>
            <person name="Gellesch M."/>
            <person name="Goldberg J."/>
            <person name="Griggs A."/>
            <person name="Gujja S."/>
            <person name="Heilman E."/>
            <person name="Heiman D."/>
            <person name="Howarth C."/>
            <person name="Mehta T."/>
            <person name="Neiman D."/>
            <person name="Pearson M."/>
            <person name="Roberts A."/>
            <person name="Saif S."/>
            <person name="Shea T."/>
            <person name="Shenoy N."/>
            <person name="Sisk P."/>
            <person name="Stolte C."/>
            <person name="Sykes S."/>
            <person name="White J."/>
            <person name="Yandava C."/>
            <person name="Burger G."/>
            <person name="Gray M.W."/>
            <person name="Holland P.W.H."/>
            <person name="King N."/>
            <person name="Lang F.B.F."/>
            <person name="Roger A.J."/>
            <person name="Ruiz-Trillo I."/>
            <person name="Haas B."/>
            <person name="Nusbaum C."/>
            <person name="Birren B."/>
        </authorList>
    </citation>
    <scope>NUCLEOTIDE SEQUENCE [LARGE SCALE GENOMIC DNA]</scope>
    <source>
        <strain evidence="1 2">JP610</strain>
    </source>
</reference>
<dbReference type="AlphaFoldDB" id="A0A0L0F589"/>